<dbReference type="EMBL" id="MK500328">
    <property type="protein sequence ID" value="QBK85860.1"/>
    <property type="molecule type" value="Genomic_DNA"/>
</dbReference>
<name>A0A481YSC4_9VIRU</name>
<protein>
    <submittedName>
        <fullName evidence="1">Uncharacterized protein</fullName>
    </submittedName>
</protein>
<reference evidence="1" key="1">
    <citation type="journal article" date="2019" name="MBio">
        <title>Virus Genomes from Deep Sea Sediments Expand the Ocean Megavirome and Support Independent Origins of Viral Gigantism.</title>
        <authorList>
            <person name="Backstrom D."/>
            <person name="Yutin N."/>
            <person name="Jorgensen S.L."/>
            <person name="Dharamshi J."/>
            <person name="Homa F."/>
            <person name="Zaremba-Niedwiedzka K."/>
            <person name="Spang A."/>
            <person name="Wolf Y.I."/>
            <person name="Koonin E.V."/>
            <person name="Ettema T.J."/>
        </authorList>
    </citation>
    <scope>NUCLEOTIDE SEQUENCE</scope>
</reference>
<accession>A0A481YSC4</accession>
<gene>
    <name evidence="1" type="ORF">LCMAC101_04550</name>
</gene>
<evidence type="ECO:0000313" key="1">
    <source>
        <dbReference type="EMBL" id="QBK85860.1"/>
    </source>
</evidence>
<proteinExistence type="predicted"/>
<organism evidence="1">
    <name type="scientific">Marseillevirus LCMAC101</name>
    <dbReference type="NCBI Taxonomy" id="2506602"/>
    <lineage>
        <taxon>Viruses</taxon>
        <taxon>Varidnaviria</taxon>
        <taxon>Bamfordvirae</taxon>
        <taxon>Nucleocytoviricota</taxon>
        <taxon>Megaviricetes</taxon>
        <taxon>Pimascovirales</taxon>
        <taxon>Pimascovirales incertae sedis</taxon>
        <taxon>Marseilleviridae</taxon>
    </lineage>
</organism>
<sequence length="295" mass="34487">MVNIMADVNIQVINKGNVEELAGKGDINLYEIKYTSKSGDVYDMTGFHIKNAFEHKNAFVIIGDYENLNTGPETKNGYCLWIRFKKNNRAVIEYINKRPICGRSRMPARGTGSMMMDISQYILKMFGVKESSLHDQAFIIIDGFQISTAGLFTMLTGYPWYSKWGYFPRDKKSKKIIQKNYDLVHKTIMTKRRLTEIRNKLRDKYYEPIDPSFLRPRRKPRSGMSEADNYYANKEAIANLMRNLKDFYKLEDLPFNEFYSQLLDSYPVVALQNMHDIMPEGINLWEASGDYFKFH</sequence>